<dbReference type="Proteomes" id="UP000230423">
    <property type="component" value="Unassembled WGS sequence"/>
</dbReference>
<protein>
    <recommendedName>
        <fullName evidence="2">Ribosome-recycling factor, mitochondrial</fullName>
    </recommendedName>
    <alternativeName>
        <fullName evidence="4">Ribosome-releasing factor, mitochondrial</fullName>
    </alternativeName>
</protein>
<dbReference type="InterPro" id="IPR002661">
    <property type="entry name" value="Ribosome_recyc_fac"/>
</dbReference>
<evidence type="ECO:0000256" key="3">
    <source>
        <dbReference type="ARBA" id="ARBA00022917"/>
    </source>
</evidence>
<keyword evidence="3" id="KW-0648">Protein biosynthesis</keyword>
<dbReference type="PANTHER" id="PTHR20982:SF3">
    <property type="entry name" value="MITOCHONDRIAL RIBOSOME RECYCLING FACTOR PSEUDO 1"/>
    <property type="match status" value="1"/>
</dbReference>
<dbReference type="Gene3D" id="3.30.1360.40">
    <property type="match status" value="2"/>
</dbReference>
<dbReference type="SUPFAM" id="SSF55194">
    <property type="entry name" value="Ribosome recycling factor, RRF"/>
    <property type="match status" value="2"/>
</dbReference>
<evidence type="ECO:0000313" key="7">
    <source>
        <dbReference type="Proteomes" id="UP000230423"/>
    </source>
</evidence>
<keyword evidence="7" id="KW-1185">Reference proteome</keyword>
<sequence length="305" mass="34648">MVMPLFEWQTSSILHSAVAASENNVFVQGALKEMKEVEAVLSEELAKHFSPQVDLRVYEDLVVKLEKGDEHRLGHLGRVSLRSPTMVMINFADNPSAIKWAKLAIQQTSSILHSAVAASENNVFVQGALKEMKEVEEVLSEELAKHFSPQVDLRVYEDLVVKLEKGDEHRLGHLGRVSLKSPTMVMINFADNPSAIKWAKLAIQKSYLNITPQHEGVVLYLPVPRMTRERREQLAHDAKGKILNEYKQALNEIYIRFEKKSTQSTTKADEERQTRLLLLDLKHAMEKKGSDLIEAKRKELLTEMS</sequence>
<comment type="similarity">
    <text evidence="1">Belongs to the RRF family.</text>
</comment>
<name>A0A2G9V486_TELCI</name>
<evidence type="ECO:0000313" key="6">
    <source>
        <dbReference type="EMBL" id="PIO76782.1"/>
    </source>
</evidence>
<dbReference type="EMBL" id="KZ345029">
    <property type="protein sequence ID" value="PIO76782.1"/>
    <property type="molecule type" value="Genomic_DNA"/>
</dbReference>
<dbReference type="OrthoDB" id="407355at2759"/>
<dbReference type="Pfam" id="PF01765">
    <property type="entry name" value="RRF"/>
    <property type="match status" value="1"/>
</dbReference>
<dbReference type="InterPro" id="IPR023584">
    <property type="entry name" value="Ribosome_recyc_fac_dom"/>
</dbReference>
<dbReference type="GO" id="GO:0006412">
    <property type="term" value="P:translation"/>
    <property type="evidence" value="ECO:0007669"/>
    <property type="project" value="UniProtKB-KW"/>
</dbReference>
<evidence type="ECO:0000256" key="1">
    <source>
        <dbReference type="ARBA" id="ARBA00005912"/>
    </source>
</evidence>
<dbReference type="Gene3D" id="1.10.132.20">
    <property type="entry name" value="Ribosome-recycling factor"/>
    <property type="match status" value="1"/>
</dbReference>
<proteinExistence type="inferred from homology"/>
<gene>
    <name evidence="6" type="ORF">TELCIR_01125</name>
</gene>
<dbReference type="GO" id="GO:0043023">
    <property type="term" value="F:ribosomal large subunit binding"/>
    <property type="evidence" value="ECO:0007669"/>
    <property type="project" value="TreeGrafter"/>
</dbReference>
<dbReference type="InterPro" id="IPR036191">
    <property type="entry name" value="RRF_sf"/>
</dbReference>
<dbReference type="GO" id="GO:0005739">
    <property type="term" value="C:mitochondrion"/>
    <property type="evidence" value="ECO:0007669"/>
    <property type="project" value="TreeGrafter"/>
</dbReference>
<evidence type="ECO:0000256" key="4">
    <source>
        <dbReference type="ARBA" id="ARBA00033107"/>
    </source>
</evidence>
<evidence type="ECO:0000259" key="5">
    <source>
        <dbReference type="Pfam" id="PF01765"/>
    </source>
</evidence>
<reference evidence="6 7" key="1">
    <citation type="submission" date="2015-09" db="EMBL/GenBank/DDBJ databases">
        <title>Draft genome of the parasitic nematode Teladorsagia circumcincta isolate WARC Sus (inbred).</title>
        <authorList>
            <person name="Mitreva M."/>
        </authorList>
    </citation>
    <scope>NUCLEOTIDE SEQUENCE [LARGE SCALE GENOMIC DNA]</scope>
    <source>
        <strain evidence="6 7">S</strain>
    </source>
</reference>
<evidence type="ECO:0000256" key="2">
    <source>
        <dbReference type="ARBA" id="ARBA00020581"/>
    </source>
</evidence>
<organism evidence="6 7">
    <name type="scientific">Teladorsagia circumcincta</name>
    <name type="common">Brown stomach worm</name>
    <name type="synonym">Ostertagia circumcincta</name>
    <dbReference type="NCBI Taxonomy" id="45464"/>
    <lineage>
        <taxon>Eukaryota</taxon>
        <taxon>Metazoa</taxon>
        <taxon>Ecdysozoa</taxon>
        <taxon>Nematoda</taxon>
        <taxon>Chromadorea</taxon>
        <taxon>Rhabditida</taxon>
        <taxon>Rhabditina</taxon>
        <taxon>Rhabditomorpha</taxon>
        <taxon>Strongyloidea</taxon>
        <taxon>Trichostrongylidae</taxon>
        <taxon>Teladorsagia</taxon>
    </lineage>
</organism>
<dbReference type="AlphaFoldDB" id="A0A2G9V486"/>
<feature type="domain" description="Ribosome recycling factor" evidence="5">
    <location>
        <begin position="140"/>
        <end position="301"/>
    </location>
</feature>
<dbReference type="PANTHER" id="PTHR20982">
    <property type="entry name" value="RIBOSOME RECYCLING FACTOR"/>
    <property type="match status" value="1"/>
</dbReference>
<accession>A0A2G9V486</accession>